<feature type="region of interest" description="Disordered" evidence="1">
    <location>
        <begin position="282"/>
        <end position="401"/>
    </location>
</feature>
<organism evidence="5 6">
    <name type="scientific">Staphylotrichum tortipilum</name>
    <dbReference type="NCBI Taxonomy" id="2831512"/>
    <lineage>
        <taxon>Eukaryota</taxon>
        <taxon>Fungi</taxon>
        <taxon>Dikarya</taxon>
        <taxon>Ascomycota</taxon>
        <taxon>Pezizomycotina</taxon>
        <taxon>Sordariomycetes</taxon>
        <taxon>Sordariomycetidae</taxon>
        <taxon>Sordariales</taxon>
        <taxon>Chaetomiaceae</taxon>
        <taxon>Staphylotrichum</taxon>
    </lineage>
</organism>
<reference evidence="5" key="2">
    <citation type="submission" date="2023-05" db="EMBL/GenBank/DDBJ databases">
        <authorList>
            <consortium name="Lawrence Berkeley National Laboratory"/>
            <person name="Steindorff A."/>
            <person name="Hensen N."/>
            <person name="Bonometti L."/>
            <person name="Westerberg I."/>
            <person name="Brannstrom I.O."/>
            <person name="Guillou S."/>
            <person name="Cros-Aarteil S."/>
            <person name="Calhoun S."/>
            <person name="Haridas S."/>
            <person name="Kuo A."/>
            <person name="Mondo S."/>
            <person name="Pangilinan J."/>
            <person name="Riley R."/>
            <person name="Labutti K."/>
            <person name="Andreopoulos B."/>
            <person name="Lipzen A."/>
            <person name="Chen C."/>
            <person name="Yanf M."/>
            <person name="Daum C."/>
            <person name="Ng V."/>
            <person name="Clum A."/>
            <person name="Ohm R."/>
            <person name="Martin F."/>
            <person name="Silar P."/>
            <person name="Natvig D."/>
            <person name="Lalanne C."/>
            <person name="Gautier V."/>
            <person name="Ament-Velasquez S.L."/>
            <person name="Kruys A."/>
            <person name="Hutchinson M.I."/>
            <person name="Powell A.J."/>
            <person name="Barry K."/>
            <person name="Miller A.N."/>
            <person name="Grigoriev I.V."/>
            <person name="Debuchy R."/>
            <person name="Gladieux P."/>
            <person name="Thoren M.H."/>
            <person name="Johannesson H."/>
        </authorList>
    </citation>
    <scope>NUCLEOTIDE SEQUENCE</scope>
    <source>
        <strain evidence="5">CBS 103.79</strain>
    </source>
</reference>
<feature type="region of interest" description="Disordered" evidence="1">
    <location>
        <begin position="1"/>
        <end position="259"/>
    </location>
</feature>
<feature type="compositionally biased region" description="Polar residues" evidence="1">
    <location>
        <begin position="505"/>
        <end position="517"/>
    </location>
</feature>
<feature type="compositionally biased region" description="Pro residues" evidence="1">
    <location>
        <begin position="106"/>
        <end position="123"/>
    </location>
</feature>
<dbReference type="PROSITE" id="PS00022">
    <property type="entry name" value="EGF_1"/>
    <property type="match status" value="1"/>
</dbReference>
<feature type="compositionally biased region" description="Low complexity" evidence="1">
    <location>
        <begin position="164"/>
        <end position="177"/>
    </location>
</feature>
<evidence type="ECO:0000256" key="2">
    <source>
        <dbReference type="SAM" id="Phobius"/>
    </source>
</evidence>
<keyword evidence="6" id="KW-1185">Reference proteome</keyword>
<accession>A0AAN6MUN9</accession>
<sequence>MNPRDGRDMDRAGPGSVARARERAAAGRPRDPFHPDEPQMARPSAPRQPAGGSASGLPRGVRPQAPFPQQNRDGQRDLPISRPTPAPQWPLQEPIIAPAQADGEPFRPPPGASQPPQRPPRPSRVPSILDASKVQDHTPVFQYRPRSGRESSGQELLAVPETPSSMSRTSTVSSVGSIPDFPLPMQAPPPGPPRRSVNLGPPPSARRGASSFYSNASFVSPIPEESPRTRSHASFASSAAMPDNWGSPSPGPSPDYPDTVYNEAIMEELSYGDDEESRLVRSASIGKRAKPTLVTAVSSRGMDSADRDPGPPPQFPQSSFNDGTGYVENSSSSGSGSIPQTARPPIGSAVTRESMLDAYSSASPDDSSTPPPRGTPSPNPAASGGRSYSRLSAIRRPPRLDMDAVRKAEARGSMTSLPDLIRRATRLAASLEKGRRPASRFDNLDDFLDYPVDGEKHRSGLSDMLAAFPPPAHLAPTQSRRSFRDSMRDQVQSWPLPINFNRTVNTSQEAARNSSDSQRSDEKRGRRCCGLPRWAFILVMIGIVVLIAAAIVVPVYFFVIRKQNGSGASAEEALRQCQQQLRCANGGTNAVNDDVCSCNCAGGFTGNDCTVVDETGCTTIALANTGGGGSVTVGDALPRLLLEAQSNFSIPLSANEILPKLGDGKLSCSAENALVTFDGRATRQAVVRPDAINAAIVDGVYYTTITVVLAPLTTFTLGAPWPTLPPGGAGTSFTTSVTSGFATTFSVSRQPSPTRSPTATSKVTTTTIMSSGAPMPTPSNSFTVTEEVLDFARVAVLYILQEGSLDNAETAQVTLQKFFNSGVAATGGSGATIEAARNVTVGGTRSVDLVNFVLDMGNGRVGRGAGVAARAVDGSETRKRKRASVFLGRMPWRHRHHGGLTA</sequence>
<feature type="region of interest" description="Disordered" evidence="1">
    <location>
        <begin position="505"/>
        <end position="525"/>
    </location>
</feature>
<dbReference type="InterPro" id="IPR000742">
    <property type="entry name" value="EGF"/>
</dbReference>
<feature type="compositionally biased region" description="Pro residues" evidence="1">
    <location>
        <begin position="369"/>
        <end position="379"/>
    </location>
</feature>
<keyword evidence="2" id="KW-1133">Transmembrane helix</keyword>
<dbReference type="AlphaFoldDB" id="A0AAN6MUN9"/>
<feature type="compositionally biased region" description="Basic and acidic residues" evidence="1">
    <location>
        <begin position="1"/>
        <end position="11"/>
    </location>
</feature>
<dbReference type="PROSITE" id="PS01186">
    <property type="entry name" value="EGF_2"/>
    <property type="match status" value="1"/>
</dbReference>
<feature type="compositionally biased region" description="Pro residues" evidence="1">
    <location>
        <begin position="181"/>
        <end position="193"/>
    </location>
</feature>
<proteinExistence type="predicted"/>
<dbReference type="PANTHER" id="PTHR17178:SF0">
    <property type="entry name" value="SERGLYCIN"/>
    <property type="match status" value="1"/>
</dbReference>
<dbReference type="Proteomes" id="UP001303889">
    <property type="component" value="Unassembled WGS sequence"/>
</dbReference>
<feature type="domain" description="EGF-like" evidence="3 4">
    <location>
        <begin position="598"/>
        <end position="609"/>
    </location>
</feature>
<dbReference type="PANTHER" id="PTHR17178">
    <property type="entry name" value="SECRETORY GRANULE PROTEOGLYCAN CORE PROTEIN"/>
    <property type="match status" value="1"/>
</dbReference>
<dbReference type="CDD" id="cd00054">
    <property type="entry name" value="EGF_CA"/>
    <property type="match status" value="1"/>
</dbReference>
<protein>
    <recommendedName>
        <fullName evidence="3 4">EGF-like domain-containing protein</fullName>
    </recommendedName>
</protein>
<gene>
    <name evidence="5" type="ORF">C8A05DRAFT_11688</name>
</gene>
<comment type="caution">
    <text evidence="5">The sequence shown here is derived from an EMBL/GenBank/DDBJ whole genome shotgun (WGS) entry which is preliminary data.</text>
</comment>
<keyword evidence="2" id="KW-0472">Membrane</keyword>
<evidence type="ECO:0000313" key="6">
    <source>
        <dbReference type="Proteomes" id="UP001303889"/>
    </source>
</evidence>
<evidence type="ECO:0000259" key="4">
    <source>
        <dbReference type="PROSITE" id="PS01186"/>
    </source>
</evidence>
<name>A0AAN6MUN9_9PEZI</name>
<feature type="compositionally biased region" description="Basic and acidic residues" evidence="1">
    <location>
        <begin position="19"/>
        <end position="39"/>
    </location>
</feature>
<keyword evidence="2" id="KW-0812">Transmembrane</keyword>
<feature type="transmembrane region" description="Helical" evidence="2">
    <location>
        <begin position="534"/>
        <end position="559"/>
    </location>
</feature>
<evidence type="ECO:0000313" key="5">
    <source>
        <dbReference type="EMBL" id="KAK3906598.1"/>
    </source>
</evidence>
<reference evidence="5" key="1">
    <citation type="journal article" date="2023" name="Mol. Phylogenet. Evol.">
        <title>Genome-scale phylogeny and comparative genomics of the fungal order Sordariales.</title>
        <authorList>
            <person name="Hensen N."/>
            <person name="Bonometti L."/>
            <person name="Westerberg I."/>
            <person name="Brannstrom I.O."/>
            <person name="Guillou S."/>
            <person name="Cros-Aarteil S."/>
            <person name="Calhoun S."/>
            <person name="Haridas S."/>
            <person name="Kuo A."/>
            <person name="Mondo S."/>
            <person name="Pangilinan J."/>
            <person name="Riley R."/>
            <person name="LaButti K."/>
            <person name="Andreopoulos B."/>
            <person name="Lipzen A."/>
            <person name="Chen C."/>
            <person name="Yan M."/>
            <person name="Daum C."/>
            <person name="Ng V."/>
            <person name="Clum A."/>
            <person name="Steindorff A."/>
            <person name="Ohm R.A."/>
            <person name="Martin F."/>
            <person name="Silar P."/>
            <person name="Natvig D.O."/>
            <person name="Lalanne C."/>
            <person name="Gautier V."/>
            <person name="Ament-Velasquez S.L."/>
            <person name="Kruys A."/>
            <person name="Hutchinson M.I."/>
            <person name="Powell A.J."/>
            <person name="Barry K."/>
            <person name="Miller A.N."/>
            <person name="Grigoriev I.V."/>
            <person name="Debuchy R."/>
            <person name="Gladieux P."/>
            <person name="Hiltunen Thoren M."/>
            <person name="Johannesson H."/>
        </authorList>
    </citation>
    <scope>NUCLEOTIDE SEQUENCE</scope>
    <source>
        <strain evidence="5">CBS 103.79</strain>
    </source>
</reference>
<dbReference type="EMBL" id="MU855323">
    <property type="protein sequence ID" value="KAK3906598.1"/>
    <property type="molecule type" value="Genomic_DNA"/>
</dbReference>
<evidence type="ECO:0000259" key="3">
    <source>
        <dbReference type="PROSITE" id="PS00022"/>
    </source>
</evidence>
<evidence type="ECO:0000256" key="1">
    <source>
        <dbReference type="SAM" id="MobiDB-lite"/>
    </source>
</evidence>